<organism evidence="3 4">
    <name type="scientific">Candidula unifasciata</name>
    <dbReference type="NCBI Taxonomy" id="100452"/>
    <lineage>
        <taxon>Eukaryota</taxon>
        <taxon>Metazoa</taxon>
        <taxon>Spiralia</taxon>
        <taxon>Lophotrochozoa</taxon>
        <taxon>Mollusca</taxon>
        <taxon>Gastropoda</taxon>
        <taxon>Heterobranchia</taxon>
        <taxon>Euthyneura</taxon>
        <taxon>Panpulmonata</taxon>
        <taxon>Eupulmonata</taxon>
        <taxon>Stylommatophora</taxon>
        <taxon>Helicina</taxon>
        <taxon>Helicoidea</taxon>
        <taxon>Geomitridae</taxon>
        <taxon>Candidula</taxon>
    </lineage>
</organism>
<dbReference type="Proteomes" id="UP000678393">
    <property type="component" value="Unassembled WGS sequence"/>
</dbReference>
<name>A0A8S4A085_9EUPU</name>
<feature type="domain" description="F-box" evidence="2">
    <location>
        <begin position="37"/>
        <end position="84"/>
    </location>
</feature>
<evidence type="ECO:0000313" key="4">
    <source>
        <dbReference type="Proteomes" id="UP000678393"/>
    </source>
</evidence>
<dbReference type="AlphaFoldDB" id="A0A8S4A085"/>
<proteinExistence type="predicted"/>
<dbReference type="SUPFAM" id="SSF52047">
    <property type="entry name" value="RNI-like"/>
    <property type="match status" value="1"/>
</dbReference>
<dbReference type="OrthoDB" id="10257471at2759"/>
<protein>
    <recommendedName>
        <fullName evidence="2">F-box domain-containing protein</fullName>
    </recommendedName>
</protein>
<dbReference type="Pfam" id="PF12937">
    <property type="entry name" value="F-box-like"/>
    <property type="match status" value="1"/>
</dbReference>
<dbReference type="GO" id="GO:0031398">
    <property type="term" value="P:positive regulation of protein ubiquitination"/>
    <property type="evidence" value="ECO:0007669"/>
    <property type="project" value="TreeGrafter"/>
</dbReference>
<reference evidence="3" key="1">
    <citation type="submission" date="2021-04" db="EMBL/GenBank/DDBJ databases">
        <authorList>
            <consortium name="Molecular Ecology Group"/>
        </authorList>
    </citation>
    <scope>NUCLEOTIDE SEQUENCE</scope>
</reference>
<dbReference type="InterPro" id="IPR001810">
    <property type="entry name" value="F-box_dom"/>
</dbReference>
<dbReference type="PANTHER" id="PTHR20933">
    <property type="entry name" value="F-BOX ONLY PROTEIN 33"/>
    <property type="match status" value="1"/>
</dbReference>
<evidence type="ECO:0000259" key="2">
    <source>
        <dbReference type="PROSITE" id="PS50181"/>
    </source>
</evidence>
<dbReference type="EMBL" id="CAJHNH020007401">
    <property type="protein sequence ID" value="CAG5134614.1"/>
    <property type="molecule type" value="Genomic_DNA"/>
</dbReference>
<comment type="caution">
    <text evidence="3">The sequence shown here is derived from an EMBL/GenBank/DDBJ whole genome shotgun (WGS) entry which is preliminary data.</text>
</comment>
<dbReference type="InterPro" id="IPR036047">
    <property type="entry name" value="F-box-like_dom_sf"/>
</dbReference>
<gene>
    <name evidence="3" type="ORF">CUNI_LOCUS20172</name>
</gene>
<dbReference type="Gene3D" id="3.80.10.10">
    <property type="entry name" value="Ribonuclease Inhibitor"/>
    <property type="match status" value="1"/>
</dbReference>
<dbReference type="PANTHER" id="PTHR20933:SF4">
    <property type="entry name" value="F-BOX INVOLVED IN POLYQ PATHOGENESIS, ISOFORM A"/>
    <property type="match status" value="1"/>
</dbReference>
<dbReference type="PROSITE" id="PS50181">
    <property type="entry name" value="FBOX"/>
    <property type="match status" value="1"/>
</dbReference>
<sequence>MDGVRKSALSHHVPTAADLLQSAHGFEHPGSPTEPEPITIASIPTELLLYIFSFLNINERLSAAGVCRTWRYLIFSSPRLWGKKQLKLKCNRLSHQSRRSCFYAKRLGHFLRKVTINCEHTGNHQCKYMAVCFRKLIKNLKSKNPALTSFKVIDLRLGGASPVVIAKICTLLSRLLESLANLKSFQMSSAQWPPEEGKMVMNTLLTVSKNTLETLQIDGYFVPRYTPVEPGQFTGDIATLTRLTKLAIDYFYMDGDSVVALADARRGQMKKLKLLASDISPNTQYISKLAWTYLTTACPAMRVEFCIKGFVISPSRSIPLILEPVLRISMIRLSIGGQFTFIDTPRLNMAAVFHHIMVHFKKRLARFEMDIDNYNDFIDAAFIKMVKKCKHLIHLKVIAFFQNEETDNIVTEIVQTRRIKQEGAAGKAPRDLSTPFGAFNEDATAVVNCGGKNHSSGTKVKKKKKKPKKAPKTSVSPSASRCSTDGDSPRDKKPVSKVKDKCKKGKPKKGVAN</sequence>
<dbReference type="Gene3D" id="1.20.1280.50">
    <property type="match status" value="1"/>
</dbReference>
<feature type="compositionally biased region" description="Basic residues" evidence="1">
    <location>
        <begin position="459"/>
        <end position="471"/>
    </location>
</feature>
<accession>A0A8S4A085</accession>
<dbReference type="SUPFAM" id="SSF81383">
    <property type="entry name" value="F-box domain"/>
    <property type="match status" value="1"/>
</dbReference>
<feature type="compositionally biased region" description="Basic and acidic residues" evidence="1">
    <location>
        <begin position="487"/>
        <end position="499"/>
    </location>
</feature>
<feature type="compositionally biased region" description="Basic residues" evidence="1">
    <location>
        <begin position="500"/>
        <end position="513"/>
    </location>
</feature>
<dbReference type="InterPro" id="IPR032675">
    <property type="entry name" value="LRR_dom_sf"/>
</dbReference>
<feature type="region of interest" description="Disordered" evidence="1">
    <location>
        <begin position="450"/>
        <end position="513"/>
    </location>
</feature>
<dbReference type="SMART" id="SM00256">
    <property type="entry name" value="FBOX"/>
    <property type="match status" value="1"/>
</dbReference>
<evidence type="ECO:0000256" key="1">
    <source>
        <dbReference type="SAM" id="MobiDB-lite"/>
    </source>
</evidence>
<evidence type="ECO:0000313" key="3">
    <source>
        <dbReference type="EMBL" id="CAG5134614.1"/>
    </source>
</evidence>
<keyword evidence="4" id="KW-1185">Reference proteome</keyword>